<feature type="region of interest" description="Disordered" evidence="1">
    <location>
        <begin position="388"/>
        <end position="415"/>
    </location>
</feature>
<sequence>MEAVFPPREDVQPGDIVLVCKAESVQKGKPVPISVLLARLYDTPAAIGNHLGLSMELPSNKGVAAGEMATEPGLFAEKPIVRGDPSKARSPATRLRNVALPDVIQVALSKEELTALIPAGVALGNVSIGAEQFDSGSISVPSAAEYGLPLMPLMKLMVRDKETIDDALKAAALVGPGACGGANLYVVKIIQDVIVANTIRVTMASKRTFDAGAQVGYTLPADSTVKQTFATVLAAWKGGADSKKGTDGTSDADDAKDGGTGDDVPAKAQAAAPKTVDKAKTAKSATAKAEASKPKAAASSPKAAADKPSPSDIDTLSQALVDSLKTVAPSSGTTATDALPNVKTRISVGRAGSITMDRTFVHPVVVGFRSIRIVGSEGDDGTVYLTAGPKANAPDTPLSVKHKIEGFEPPPSPNK</sequence>
<keyword evidence="3" id="KW-1185">Reference proteome</keyword>
<comment type="caution">
    <text evidence="2">The sequence shown here is derived from an EMBL/GenBank/DDBJ whole genome shotgun (WGS) entry which is preliminary data.</text>
</comment>
<dbReference type="EMBL" id="BMYO01000002">
    <property type="protein sequence ID" value="GHD59460.1"/>
    <property type="molecule type" value="Genomic_DNA"/>
</dbReference>
<gene>
    <name evidence="2" type="ORF">GCM10007350_10970</name>
</gene>
<organism evidence="2 3">
    <name type="scientific">Jeongeupia chitinilytica</name>
    <dbReference type="NCBI Taxonomy" id="1041641"/>
    <lineage>
        <taxon>Bacteria</taxon>
        <taxon>Pseudomonadati</taxon>
        <taxon>Pseudomonadota</taxon>
        <taxon>Betaproteobacteria</taxon>
        <taxon>Neisseriales</taxon>
        <taxon>Chitinibacteraceae</taxon>
        <taxon>Jeongeupia</taxon>
    </lineage>
</organism>
<evidence type="ECO:0000313" key="3">
    <source>
        <dbReference type="Proteomes" id="UP000604737"/>
    </source>
</evidence>
<evidence type="ECO:0000313" key="2">
    <source>
        <dbReference type="EMBL" id="GHD59460.1"/>
    </source>
</evidence>
<feature type="compositionally biased region" description="Low complexity" evidence="1">
    <location>
        <begin position="282"/>
        <end position="312"/>
    </location>
</feature>
<feature type="region of interest" description="Disordered" evidence="1">
    <location>
        <begin position="239"/>
        <end position="312"/>
    </location>
</feature>
<reference evidence="3" key="1">
    <citation type="journal article" date="2019" name="Int. J. Syst. Evol. Microbiol.">
        <title>The Global Catalogue of Microorganisms (GCM) 10K type strain sequencing project: providing services to taxonomists for standard genome sequencing and annotation.</title>
        <authorList>
            <consortium name="The Broad Institute Genomics Platform"/>
            <consortium name="The Broad Institute Genome Sequencing Center for Infectious Disease"/>
            <person name="Wu L."/>
            <person name="Ma J."/>
        </authorList>
    </citation>
    <scope>NUCLEOTIDE SEQUENCE [LARGE SCALE GENOMIC DNA]</scope>
    <source>
        <strain evidence="3">KCTC 23701</strain>
    </source>
</reference>
<evidence type="ECO:0000256" key="1">
    <source>
        <dbReference type="SAM" id="MobiDB-lite"/>
    </source>
</evidence>
<proteinExistence type="predicted"/>
<protein>
    <submittedName>
        <fullName evidence="2">Uncharacterized protein</fullName>
    </submittedName>
</protein>
<dbReference type="Proteomes" id="UP000604737">
    <property type="component" value="Unassembled WGS sequence"/>
</dbReference>
<accession>A0ABQ3H0A2</accession>
<name>A0ABQ3H0A2_9NEIS</name>